<dbReference type="PANTHER" id="PTHR11482">
    <property type="entry name" value="ARGININE/DIAMINOPIMELATE/ORNITHINE DECARBOXYLASE"/>
    <property type="match status" value="1"/>
</dbReference>
<dbReference type="FunFam" id="3.20.20.10:FF:000008">
    <property type="entry name" value="Ornithine decarboxylase"/>
    <property type="match status" value="1"/>
</dbReference>
<keyword evidence="11" id="KW-1185">Reference proteome</keyword>
<dbReference type="EC" id="4.1.1.17" evidence="6"/>
<dbReference type="InterPro" id="IPR022657">
    <property type="entry name" value="De-COase2_CS"/>
</dbReference>
<dbReference type="GO" id="GO:0004586">
    <property type="term" value="F:ornithine decarboxylase activity"/>
    <property type="evidence" value="ECO:0007669"/>
    <property type="project" value="UniProtKB-EC"/>
</dbReference>
<dbReference type="PROSITE" id="PS00878">
    <property type="entry name" value="ODR_DC_2_1"/>
    <property type="match status" value="1"/>
</dbReference>
<reference evidence="10 11" key="1">
    <citation type="submission" date="2019-07" db="EMBL/GenBank/DDBJ databases">
        <title>Pseudomonas mangiferae sp. nov., isolated from bark of mango tree in Thailand.</title>
        <authorList>
            <person name="Srisuk N."/>
            <person name="Anurat P."/>
        </authorList>
    </citation>
    <scope>NUCLEOTIDE SEQUENCE [LARGE SCALE GENOMIC DNA]</scope>
    <source>
        <strain evidence="10 11">DMKU_BBB3-04</strain>
    </source>
</reference>
<dbReference type="Proteomes" id="UP000315235">
    <property type="component" value="Unassembled WGS sequence"/>
</dbReference>
<dbReference type="PROSITE" id="PS00879">
    <property type="entry name" value="ODR_DC_2_2"/>
    <property type="match status" value="1"/>
</dbReference>
<dbReference type="EMBL" id="VJOY01000002">
    <property type="protein sequence ID" value="TRX76198.1"/>
    <property type="molecule type" value="Genomic_DNA"/>
</dbReference>
<dbReference type="RefSeq" id="WP_143486826.1">
    <property type="nucleotide sequence ID" value="NZ_VJOY01000002.1"/>
</dbReference>
<dbReference type="GO" id="GO:0005737">
    <property type="term" value="C:cytoplasm"/>
    <property type="evidence" value="ECO:0007669"/>
    <property type="project" value="TreeGrafter"/>
</dbReference>
<evidence type="ECO:0000256" key="7">
    <source>
        <dbReference type="ARBA" id="ARBA00049127"/>
    </source>
</evidence>
<dbReference type="InterPro" id="IPR029066">
    <property type="entry name" value="PLP-binding_barrel"/>
</dbReference>
<dbReference type="OrthoDB" id="9802147at2"/>
<evidence type="ECO:0000256" key="3">
    <source>
        <dbReference type="ARBA" id="ARBA00022898"/>
    </source>
</evidence>
<dbReference type="PRINTS" id="PR01182">
    <property type="entry name" value="ORNDCRBXLASE"/>
</dbReference>
<dbReference type="Gene3D" id="2.40.37.10">
    <property type="entry name" value="Lyase, Ornithine Decarboxylase, Chain A, domain 1"/>
    <property type="match status" value="1"/>
</dbReference>
<comment type="cofactor">
    <cofactor evidence="1 8">
        <name>pyridoxal 5'-phosphate</name>
        <dbReference type="ChEBI" id="CHEBI:597326"/>
    </cofactor>
</comment>
<evidence type="ECO:0000256" key="5">
    <source>
        <dbReference type="ARBA" id="ARBA00034115"/>
    </source>
</evidence>
<keyword evidence="4" id="KW-0456">Lyase</keyword>
<evidence type="ECO:0000259" key="9">
    <source>
        <dbReference type="Pfam" id="PF02784"/>
    </source>
</evidence>
<dbReference type="SUPFAM" id="SSF50621">
    <property type="entry name" value="Alanine racemase C-terminal domain-like"/>
    <property type="match status" value="1"/>
</dbReference>
<dbReference type="InterPro" id="IPR002433">
    <property type="entry name" value="Orn_de-COase"/>
</dbReference>
<comment type="pathway">
    <text evidence="5">Amine and polyamine biosynthesis; putrescine biosynthesis via L-ornithine pathway; putrescine from L-ornithine: step 1/1.</text>
</comment>
<comment type="caution">
    <text evidence="10">The sequence shown here is derived from an EMBL/GenBank/DDBJ whole genome shotgun (WGS) entry which is preliminary data.</text>
</comment>
<dbReference type="PANTHER" id="PTHR11482:SF6">
    <property type="entry name" value="ORNITHINE DECARBOXYLASE 1-RELATED"/>
    <property type="match status" value="1"/>
</dbReference>
<dbReference type="SUPFAM" id="SSF51419">
    <property type="entry name" value="PLP-binding barrel"/>
    <property type="match status" value="1"/>
</dbReference>
<name>A0A553H374_9PSED</name>
<comment type="catalytic activity">
    <reaction evidence="7">
        <text>L-ornithine + H(+) = putrescine + CO2</text>
        <dbReference type="Rhea" id="RHEA:22964"/>
        <dbReference type="ChEBI" id="CHEBI:15378"/>
        <dbReference type="ChEBI" id="CHEBI:16526"/>
        <dbReference type="ChEBI" id="CHEBI:46911"/>
        <dbReference type="ChEBI" id="CHEBI:326268"/>
        <dbReference type="EC" id="4.1.1.17"/>
    </reaction>
</comment>
<feature type="modified residue" description="N6-(pyridoxal phosphate)lysine" evidence="8">
    <location>
        <position position="57"/>
    </location>
</feature>
<evidence type="ECO:0000313" key="11">
    <source>
        <dbReference type="Proteomes" id="UP000315235"/>
    </source>
</evidence>
<evidence type="ECO:0000313" key="10">
    <source>
        <dbReference type="EMBL" id="TRX76198.1"/>
    </source>
</evidence>
<dbReference type="InterPro" id="IPR022653">
    <property type="entry name" value="De-COase2_pyr-phos_BS"/>
</dbReference>
<evidence type="ECO:0000256" key="1">
    <source>
        <dbReference type="ARBA" id="ARBA00001933"/>
    </source>
</evidence>
<dbReference type="Pfam" id="PF02784">
    <property type="entry name" value="Orn_Arg_deC_N"/>
    <property type="match status" value="1"/>
</dbReference>
<feature type="domain" description="Orn/DAP/Arg decarboxylase 2 N-terminal" evidence="9">
    <location>
        <begin position="36"/>
        <end position="271"/>
    </location>
</feature>
<dbReference type="FunFam" id="2.40.37.10:FF:000004">
    <property type="entry name" value="Ornithine decarboxylase"/>
    <property type="match status" value="1"/>
</dbReference>
<dbReference type="PRINTS" id="PR01179">
    <property type="entry name" value="ODADCRBXLASE"/>
</dbReference>
<dbReference type="InterPro" id="IPR009006">
    <property type="entry name" value="Ala_racemase/Decarboxylase_C"/>
</dbReference>
<feature type="active site" description="Proton donor" evidence="8">
    <location>
        <position position="335"/>
    </location>
</feature>
<evidence type="ECO:0000256" key="4">
    <source>
        <dbReference type="ARBA" id="ARBA00023239"/>
    </source>
</evidence>
<sequence>MSIQVEDYFARDTFQRMKAFADQHETPFVLIDTPTIARAYDDLVTYFPFAKIYYAVKANPAVEITELLRDKGSNFDIASIYELDKVLATGVGPERISYGNTIKKAKDIRYFYEKGVRMFATDSEADLRNIAKAAPGARVYVRILTEGSTTADWPLSRKFGCQTDMAMDLLILARELGLEPYGVSFHVGSQQRDISVWDAAIAKVKVIFERLKTEDGITLKMINMGGGFPANYITRTNSLETYAEEIIRFLKEDFGDDLPEIILEPGRSLIANAGILVSEVVLVARKSRTAVERWVYTDVGKFSGLIETMDESIKFPIWVEKKGEMEEVVIAGPTCDSADIMYEHYKYGLPLNLSIGDRLYWLSTGAYTTSYSAVEFNGFPPLKAYYL</sequence>
<evidence type="ECO:0000256" key="6">
    <source>
        <dbReference type="ARBA" id="ARBA00034138"/>
    </source>
</evidence>
<gene>
    <name evidence="10" type="ORF">FM069_03145</name>
</gene>
<organism evidence="10 11">
    <name type="scientific">Pseudomonas mangiferae</name>
    <dbReference type="NCBI Taxonomy" id="2593654"/>
    <lineage>
        <taxon>Bacteria</taxon>
        <taxon>Pseudomonadati</taxon>
        <taxon>Pseudomonadota</taxon>
        <taxon>Gammaproteobacteria</taxon>
        <taxon>Pseudomonadales</taxon>
        <taxon>Pseudomonadaceae</taxon>
        <taxon>Pseudomonas</taxon>
    </lineage>
</organism>
<dbReference type="Gene3D" id="3.20.20.10">
    <property type="entry name" value="Alanine racemase"/>
    <property type="match status" value="1"/>
</dbReference>
<dbReference type="InterPro" id="IPR000183">
    <property type="entry name" value="Orn/DAP/Arg_de-COase"/>
</dbReference>
<dbReference type="GO" id="GO:0033387">
    <property type="term" value="P:putrescine biosynthetic process from arginine, via ornithine"/>
    <property type="evidence" value="ECO:0007669"/>
    <property type="project" value="TreeGrafter"/>
</dbReference>
<dbReference type="InterPro" id="IPR022644">
    <property type="entry name" value="De-COase2_N"/>
</dbReference>
<comment type="similarity">
    <text evidence="2">Belongs to the Orn/Lys/Arg decarboxylase class-II family.</text>
</comment>
<dbReference type="CDD" id="cd00622">
    <property type="entry name" value="PLPDE_III_ODC"/>
    <property type="match status" value="1"/>
</dbReference>
<evidence type="ECO:0000256" key="8">
    <source>
        <dbReference type="PIRSR" id="PIRSR600183-50"/>
    </source>
</evidence>
<dbReference type="AlphaFoldDB" id="A0A553H374"/>
<accession>A0A553H374</accession>
<evidence type="ECO:0000256" key="2">
    <source>
        <dbReference type="ARBA" id="ARBA00008872"/>
    </source>
</evidence>
<proteinExistence type="inferred from homology"/>
<keyword evidence="3 8" id="KW-0663">Pyridoxal phosphate</keyword>
<protein>
    <recommendedName>
        <fullName evidence="6">ornithine decarboxylase</fullName>
        <ecNumber evidence="6">4.1.1.17</ecNumber>
    </recommendedName>
</protein>